<keyword evidence="7" id="KW-0472">Membrane</keyword>
<keyword evidence="6" id="KW-1133">Transmembrane helix</keyword>
<feature type="region of interest" description="Disordered" evidence="10">
    <location>
        <begin position="51"/>
        <end position="70"/>
    </location>
</feature>
<dbReference type="InterPro" id="IPR000298">
    <property type="entry name" value="Cyt_c_oxidase-like_su3"/>
</dbReference>
<dbReference type="GO" id="GO:0045277">
    <property type="term" value="C:respiratory chain complex IV"/>
    <property type="evidence" value="ECO:0007669"/>
    <property type="project" value="UniProtKB-ARBA"/>
</dbReference>
<dbReference type="Pfam" id="PF00510">
    <property type="entry name" value="COX3"/>
    <property type="match status" value="1"/>
</dbReference>
<reference evidence="12" key="1">
    <citation type="submission" date="2020-01" db="EMBL/GenBank/DDBJ databases">
        <title>The mitochondrial genome of Bipolaris sorokiniana.</title>
        <authorList>
            <person name="Song N."/>
        </authorList>
    </citation>
    <scope>NUCLEOTIDE SEQUENCE</scope>
</reference>
<keyword evidence="4 9" id="KW-0812">Transmembrane</keyword>
<dbReference type="InterPro" id="IPR051289">
    <property type="entry name" value="LAGLIDADG_Endonuclease"/>
</dbReference>
<keyword evidence="5" id="KW-1278">Translocase</keyword>
<keyword evidence="12" id="KW-0378">Hydrolase</keyword>
<keyword evidence="12" id="KW-0255">Endonuclease</keyword>
<evidence type="ECO:0000256" key="4">
    <source>
        <dbReference type="ARBA" id="ARBA00022692"/>
    </source>
</evidence>
<dbReference type="InterPro" id="IPR027434">
    <property type="entry name" value="Homing_endonucl"/>
</dbReference>
<dbReference type="Pfam" id="PF00961">
    <property type="entry name" value="LAGLIDADG_1"/>
    <property type="match status" value="2"/>
</dbReference>
<dbReference type="PANTHER" id="PTHR36181">
    <property type="entry name" value="INTRON-ENCODED ENDONUCLEASE AI3-RELATED"/>
    <property type="match status" value="1"/>
</dbReference>
<geneLocation type="mitochondrion" evidence="12"/>
<dbReference type="AlphaFoldDB" id="A0A6G9KDM9"/>
<evidence type="ECO:0000256" key="8">
    <source>
        <dbReference type="ARBA" id="ARBA00049512"/>
    </source>
</evidence>
<dbReference type="GO" id="GO:0004519">
    <property type="term" value="F:endonuclease activity"/>
    <property type="evidence" value="ECO:0007669"/>
    <property type="project" value="UniProtKB-KW"/>
</dbReference>
<evidence type="ECO:0000256" key="6">
    <source>
        <dbReference type="ARBA" id="ARBA00022989"/>
    </source>
</evidence>
<dbReference type="FunFam" id="3.10.28.10:FF:000007">
    <property type="entry name" value="Intron-encoded DNA endonuclease aI3"/>
    <property type="match status" value="1"/>
</dbReference>
<dbReference type="GO" id="GO:0005743">
    <property type="term" value="C:mitochondrial inner membrane"/>
    <property type="evidence" value="ECO:0007669"/>
    <property type="project" value="UniProtKB-SubCell"/>
</dbReference>
<dbReference type="EMBL" id="MN978926">
    <property type="protein sequence ID" value="QIQ48907.1"/>
    <property type="molecule type" value="Genomic_DNA"/>
</dbReference>
<dbReference type="PANTHER" id="PTHR36181:SF1">
    <property type="entry name" value="LAGLIDADG ENDONUCLEASE"/>
    <property type="match status" value="1"/>
</dbReference>
<keyword evidence="9 12" id="KW-0496">Mitochondrion</keyword>
<feature type="domain" description="Heme-copper oxidase subunit III family profile" evidence="11">
    <location>
        <begin position="91"/>
        <end position="160"/>
    </location>
</feature>
<proteinExistence type="inferred from homology"/>
<evidence type="ECO:0000256" key="1">
    <source>
        <dbReference type="ARBA" id="ARBA00004448"/>
    </source>
</evidence>
<evidence type="ECO:0000259" key="11">
    <source>
        <dbReference type="PROSITE" id="PS50253"/>
    </source>
</evidence>
<dbReference type="GeneID" id="54599949"/>
<evidence type="ECO:0000313" key="12">
    <source>
        <dbReference type="EMBL" id="QIQ48907.1"/>
    </source>
</evidence>
<protein>
    <recommendedName>
        <fullName evidence="3 9">Cytochrome c oxidase subunit 3</fullName>
    </recommendedName>
</protein>
<evidence type="ECO:0000256" key="3">
    <source>
        <dbReference type="ARBA" id="ARBA00015944"/>
    </source>
</evidence>
<dbReference type="GO" id="GO:0004129">
    <property type="term" value="F:cytochrome-c oxidase activity"/>
    <property type="evidence" value="ECO:0007669"/>
    <property type="project" value="UniProtKB-EC"/>
</dbReference>
<evidence type="ECO:0000256" key="10">
    <source>
        <dbReference type="SAM" id="MobiDB-lite"/>
    </source>
</evidence>
<dbReference type="Gene3D" id="1.10.287.70">
    <property type="match status" value="1"/>
</dbReference>
<dbReference type="InterPro" id="IPR035973">
    <property type="entry name" value="Cyt_c_oxidase_su3-like_sf"/>
</dbReference>
<dbReference type="RefSeq" id="YP_009759695.1">
    <property type="nucleotide sequence ID" value="NC_047242.1"/>
</dbReference>
<evidence type="ECO:0000256" key="7">
    <source>
        <dbReference type="ARBA" id="ARBA00023136"/>
    </source>
</evidence>
<accession>A0A6G9KDM9</accession>
<sequence length="465" mass="53261">MLGVSLEELCGMFWLWFCFFFRRNLDEITIPARMSPYGVFLGEKGQPPRGCLDPLSLSERGGPRKKKERKKRRIMNLLLYIMLNLNRSNFQAHPFHLVSPSPWPLYTSISLLSLTTSAVLSFHGFAYAEYNLMMSLISLILAMSFWWRDVIAEGKLNLVGKTLFNYNLNIAKAIPVEDLKKSLNDYKVKNNIEVFKNNNNLGHYLAGLLEGDGHISLPSLGVTTLNRVLNPRIVFTSHINNLGMYAFIQSELGNIGRFQASGNNAIRYIIGDIKGIMLFINLMHGKLRTPKNIRFNDLIKFMNAKYSLDTPESLLDNSNLFGNSWFTGFTESDGHFGIKYLERKTKSDTRKRSVSESVTLKFILNKRLFDKPTSSSMKPFMQDLALFLSCNLKSYTNNTNSEILTVSVSSLESVKFLVNYFNKYPLIGDKLNDFKKWEIVYNMLIKKEHLTDEGRLKIRSLIGKL</sequence>
<dbReference type="SUPFAM" id="SSF55608">
    <property type="entry name" value="Homing endonucleases"/>
    <property type="match status" value="2"/>
</dbReference>
<dbReference type="Gene3D" id="3.10.28.10">
    <property type="entry name" value="Homing endonucleases"/>
    <property type="match status" value="2"/>
</dbReference>
<dbReference type="InterPro" id="IPR004860">
    <property type="entry name" value="LAGLIDADG_dom"/>
</dbReference>
<evidence type="ECO:0000256" key="5">
    <source>
        <dbReference type="ARBA" id="ARBA00022967"/>
    </source>
</evidence>
<gene>
    <name evidence="12" type="primary">orf465</name>
</gene>
<evidence type="ECO:0000256" key="9">
    <source>
        <dbReference type="RuleBase" id="RU003375"/>
    </source>
</evidence>
<organism evidence="12">
    <name type="scientific">Cochliobolus sativus</name>
    <name type="common">Common root rot and spot blotch fungus</name>
    <name type="synonym">Bipolaris sorokiniana</name>
    <dbReference type="NCBI Taxonomy" id="45130"/>
    <lineage>
        <taxon>Eukaryota</taxon>
        <taxon>Fungi</taxon>
        <taxon>Dikarya</taxon>
        <taxon>Ascomycota</taxon>
        <taxon>Pezizomycotina</taxon>
        <taxon>Dothideomycetes</taxon>
        <taxon>Pleosporomycetidae</taxon>
        <taxon>Pleosporales</taxon>
        <taxon>Pleosporineae</taxon>
        <taxon>Pleosporaceae</taxon>
        <taxon>Bipolaris</taxon>
    </lineage>
</organism>
<dbReference type="SUPFAM" id="SSF81452">
    <property type="entry name" value="Cytochrome c oxidase subunit III-like"/>
    <property type="match status" value="1"/>
</dbReference>
<comment type="similarity">
    <text evidence="2 9">Belongs to the cytochrome c oxidase subunit 3 family.</text>
</comment>
<dbReference type="FunFam" id="1.10.287.70:FF:000082">
    <property type="entry name" value="Cytochrome c oxidase subunit 3"/>
    <property type="match status" value="1"/>
</dbReference>
<comment type="function">
    <text evidence="9">Component of the cytochrome c oxidase, the last enzyme in the mitochondrial electron transport chain which drives oxidative phosphorylation. The respiratory chain contains 3 multisubunit complexes succinate dehydrogenase (complex II, CII), ubiquinol-cytochrome c oxidoreductase (cytochrome b-c1 complex, complex III, CIII) and cytochrome c oxidase (complex IV, CIV), that cooperate to transfer electrons derived from NADH and succinate to molecular oxygen, creating an electrochemical gradient over the inner membrane that drives transmembrane transport and the ATP synthase. Cytochrome c oxidase is the component of the respiratory chain that catalyzes the reduction of oxygen to water. Electrons originating from reduced cytochrome c in the intermembrane space (IMS) are transferred via the dinuclear copper A center (CU(A)) of subunit 2 and heme A of subunit 1 to the active site in subunit 1, a binuclear center (BNC) formed by heme A3 and copper B (CU(B)). The BNC reduces molecular oxygen to 2 water molecules using 4 electrons from cytochrome c in the IMS and 4 protons from the mitochondrial matrix.</text>
</comment>
<comment type="catalytic activity">
    <reaction evidence="8">
        <text>4 Fe(II)-[cytochrome c] + O2 + 8 H(+)(in) = 4 Fe(III)-[cytochrome c] + 2 H2O + 4 H(+)(out)</text>
        <dbReference type="Rhea" id="RHEA:11436"/>
        <dbReference type="Rhea" id="RHEA-COMP:10350"/>
        <dbReference type="Rhea" id="RHEA-COMP:14399"/>
        <dbReference type="ChEBI" id="CHEBI:15377"/>
        <dbReference type="ChEBI" id="CHEBI:15378"/>
        <dbReference type="ChEBI" id="CHEBI:15379"/>
        <dbReference type="ChEBI" id="CHEBI:29033"/>
        <dbReference type="ChEBI" id="CHEBI:29034"/>
        <dbReference type="EC" id="7.1.1.9"/>
    </reaction>
    <physiologicalReaction direction="left-to-right" evidence="8">
        <dbReference type="Rhea" id="RHEA:11437"/>
    </physiologicalReaction>
</comment>
<keyword evidence="12" id="KW-0540">Nuclease</keyword>
<name>A0A6G9KDM9_COCSA</name>
<comment type="subcellular location">
    <subcellularLocation>
        <location evidence="1">Mitochondrion inner membrane</location>
        <topology evidence="1">Multi-pass membrane protein</topology>
    </subcellularLocation>
</comment>
<evidence type="ECO:0000256" key="2">
    <source>
        <dbReference type="ARBA" id="ARBA00010581"/>
    </source>
</evidence>
<dbReference type="PROSITE" id="PS50253">
    <property type="entry name" value="COX3"/>
    <property type="match status" value="1"/>
</dbReference>